<accession>A0AA40VK49</accession>
<feature type="compositionally biased region" description="Gly residues" evidence="1">
    <location>
        <begin position="236"/>
        <end position="256"/>
    </location>
</feature>
<dbReference type="RefSeq" id="WP_142193554.1">
    <property type="nucleotide sequence ID" value="NZ_BMSU01000011.1"/>
</dbReference>
<evidence type="ECO:0000313" key="3">
    <source>
        <dbReference type="Proteomes" id="UP000530412"/>
    </source>
</evidence>
<feature type="compositionally biased region" description="Low complexity" evidence="1">
    <location>
        <begin position="145"/>
        <end position="158"/>
    </location>
</feature>
<gene>
    <name evidence="2" type="ORF">FHS33_005047</name>
</gene>
<proteinExistence type="predicted"/>
<reference evidence="2 3" key="1">
    <citation type="submission" date="2020-08" db="EMBL/GenBank/DDBJ databases">
        <title>Genomic Encyclopedia of Type Strains, Phase III (KMG-III): the genomes of soil and plant-associated and newly described type strains.</title>
        <authorList>
            <person name="Whitman W."/>
        </authorList>
    </citation>
    <scope>NUCLEOTIDE SEQUENCE [LARGE SCALE GENOMIC DNA]</scope>
    <source>
        <strain evidence="2 3">CECT 3271</strain>
    </source>
</reference>
<comment type="caution">
    <text evidence="2">The sequence shown here is derived from an EMBL/GenBank/DDBJ whole genome shotgun (WGS) entry which is preliminary data.</text>
</comment>
<feature type="region of interest" description="Disordered" evidence="1">
    <location>
        <begin position="1"/>
        <end position="32"/>
    </location>
</feature>
<evidence type="ECO:0000256" key="1">
    <source>
        <dbReference type="SAM" id="MobiDB-lite"/>
    </source>
</evidence>
<protein>
    <submittedName>
        <fullName evidence="2">Uncharacterized protein</fullName>
    </submittedName>
</protein>
<feature type="compositionally biased region" description="Gly residues" evidence="1">
    <location>
        <begin position="263"/>
        <end position="296"/>
    </location>
</feature>
<feature type="region of interest" description="Disordered" evidence="1">
    <location>
        <begin position="212"/>
        <end position="298"/>
    </location>
</feature>
<dbReference type="Proteomes" id="UP000530412">
    <property type="component" value="Unassembled WGS sequence"/>
</dbReference>
<evidence type="ECO:0000313" key="2">
    <source>
        <dbReference type="EMBL" id="MBA8946594.1"/>
    </source>
</evidence>
<dbReference type="EMBL" id="JACJIE010000014">
    <property type="protein sequence ID" value="MBA8946594.1"/>
    <property type="molecule type" value="Genomic_DNA"/>
</dbReference>
<name>A0AA40VK49_9ACTN</name>
<sequence>MGERQSDGGPAGRRRVHPEGAPPSHGGAGSVLGRRAVDTADLEALLAAALIRHDVDADAEQRAVAAFVQAREAGAHRARSRRGDDWRVRRGRLGRHSLRATLSAVFAGLTLSGVAVAGIGVVGSSSDGPAEDDRPTHVPSDGTTPSAGQSAGQSAGPGRLPGAADATEAHCRAYEQVEGRGEAMEATAWQWLVQEAGGAAKVDAYCAGRLGTATAEPSPENTGTHPSESAGEPGRPEGGPTGGVGGSASAGAGGASAGASAGVSGGVGGVSGNASAGAGGASAGSGGASAGAGGSAAGAVADAGVTAGKQGARNP</sequence>
<dbReference type="AlphaFoldDB" id="A0AA40VK49"/>
<feature type="region of interest" description="Disordered" evidence="1">
    <location>
        <begin position="125"/>
        <end position="166"/>
    </location>
</feature>
<organism evidence="2 3">
    <name type="scientific">Streptomyces calvus</name>
    <dbReference type="NCBI Taxonomy" id="67282"/>
    <lineage>
        <taxon>Bacteria</taxon>
        <taxon>Bacillati</taxon>
        <taxon>Actinomycetota</taxon>
        <taxon>Actinomycetes</taxon>
        <taxon>Kitasatosporales</taxon>
        <taxon>Streptomycetaceae</taxon>
        <taxon>Streptomyces</taxon>
    </lineage>
</organism>